<proteinExistence type="predicted"/>
<gene>
    <name evidence="1" type="ORF">BJ964_007264</name>
</gene>
<accession>A0A7W7HM80</accession>
<organism evidence="1 2">
    <name type="scientific">Actinoplanes lobatus</name>
    <dbReference type="NCBI Taxonomy" id="113568"/>
    <lineage>
        <taxon>Bacteria</taxon>
        <taxon>Bacillati</taxon>
        <taxon>Actinomycetota</taxon>
        <taxon>Actinomycetes</taxon>
        <taxon>Micromonosporales</taxon>
        <taxon>Micromonosporaceae</taxon>
        <taxon>Actinoplanes</taxon>
    </lineage>
</organism>
<protein>
    <submittedName>
        <fullName evidence="1">Uncharacterized protein</fullName>
    </submittedName>
</protein>
<name>A0A7W7HM80_9ACTN</name>
<dbReference type="Proteomes" id="UP000590511">
    <property type="component" value="Unassembled WGS sequence"/>
</dbReference>
<sequence length="29" mass="3568">MFLMLRLKRHWEAAPLTWTGNDPDQIKLW</sequence>
<evidence type="ECO:0000313" key="2">
    <source>
        <dbReference type="Proteomes" id="UP000590511"/>
    </source>
</evidence>
<dbReference type="EMBL" id="JACHNC010000001">
    <property type="protein sequence ID" value="MBB4753103.1"/>
    <property type="molecule type" value="Genomic_DNA"/>
</dbReference>
<dbReference type="AlphaFoldDB" id="A0A7W7HM80"/>
<reference evidence="1 2" key="1">
    <citation type="submission" date="2020-08" db="EMBL/GenBank/DDBJ databases">
        <title>Sequencing the genomes of 1000 actinobacteria strains.</title>
        <authorList>
            <person name="Klenk H.-P."/>
        </authorList>
    </citation>
    <scope>NUCLEOTIDE SEQUENCE [LARGE SCALE GENOMIC DNA]</scope>
    <source>
        <strain evidence="1 2">DSM 43150</strain>
    </source>
</reference>
<evidence type="ECO:0000313" key="1">
    <source>
        <dbReference type="EMBL" id="MBB4753103.1"/>
    </source>
</evidence>
<comment type="caution">
    <text evidence="1">The sequence shown here is derived from an EMBL/GenBank/DDBJ whole genome shotgun (WGS) entry which is preliminary data.</text>
</comment>